<keyword evidence="1" id="KW-1133">Transmembrane helix</keyword>
<name>A0A7S3I8J1_9SPIT</name>
<keyword evidence="1" id="KW-0812">Transmembrane</keyword>
<organism evidence="2">
    <name type="scientific">Favella ehrenbergii</name>
    <dbReference type="NCBI Taxonomy" id="182087"/>
    <lineage>
        <taxon>Eukaryota</taxon>
        <taxon>Sar</taxon>
        <taxon>Alveolata</taxon>
        <taxon>Ciliophora</taxon>
        <taxon>Intramacronucleata</taxon>
        <taxon>Spirotrichea</taxon>
        <taxon>Choreotrichia</taxon>
        <taxon>Tintinnida</taxon>
        <taxon>Xystonellidae</taxon>
        <taxon>Favella</taxon>
    </lineage>
</organism>
<gene>
    <name evidence="2" type="ORF">FEHR0123_LOCUS11571</name>
</gene>
<proteinExistence type="predicted"/>
<accession>A0A7S3I8J1</accession>
<dbReference type="EMBL" id="HBIE01037790">
    <property type="protein sequence ID" value="CAE0316594.1"/>
    <property type="molecule type" value="Transcribed_RNA"/>
</dbReference>
<keyword evidence="1" id="KW-0472">Membrane</keyword>
<reference evidence="2" key="1">
    <citation type="submission" date="2021-01" db="EMBL/GenBank/DDBJ databases">
        <authorList>
            <person name="Corre E."/>
            <person name="Pelletier E."/>
            <person name="Niang G."/>
            <person name="Scheremetjew M."/>
            <person name="Finn R."/>
            <person name="Kale V."/>
            <person name="Holt S."/>
            <person name="Cochrane G."/>
            <person name="Meng A."/>
            <person name="Brown T."/>
            <person name="Cohen L."/>
        </authorList>
    </citation>
    <scope>NUCLEOTIDE SEQUENCE</scope>
    <source>
        <strain evidence="2">Fehren 1</strain>
    </source>
</reference>
<feature type="transmembrane region" description="Helical" evidence="1">
    <location>
        <begin position="120"/>
        <end position="144"/>
    </location>
</feature>
<sequence length="197" mass="22440">MKDFTIMSAQASVEARFDDPLILEGYGFSFFGQKGYTFSPVFARDHIIVKFQGHFVNEIPDDKFTVVLKKVKGEDAVPLFQTLTFHINVVHPPIMHHHMMALYEKSNEMYEYVTEQTAEFSYLTLAAVSVACIAAMALFARMFIWCRSKSDRSNSTQSIEAFAYEEASVQQEQDVEHNKQQDYHNLAGAMPTTPAVF</sequence>
<evidence type="ECO:0000313" key="2">
    <source>
        <dbReference type="EMBL" id="CAE0316594.1"/>
    </source>
</evidence>
<evidence type="ECO:0000256" key="1">
    <source>
        <dbReference type="SAM" id="Phobius"/>
    </source>
</evidence>
<dbReference type="AlphaFoldDB" id="A0A7S3I8J1"/>
<protein>
    <submittedName>
        <fullName evidence="2">Uncharacterized protein</fullName>
    </submittedName>
</protein>